<gene>
    <name evidence="2" type="ORF">DFQ27_001103</name>
</gene>
<dbReference type="OrthoDB" id="2443325at2759"/>
<sequence length="335" mass="35940">MASTASTDVLETAMVTTVTQSKTTPQVMRLNTIKRDKSDLIQRSNSLHSNNSLRRTKSQRKLAQAREKTKSPLASRRRGGDKDSNDKDDDDHNDTAAGQPRWRQRRPSADSAHSNTTATTSDSESDGDNEAATTTDGRRCDGNDAGSPFRDRRDSVEYTPAVMVTGPSARSSVRSTGSGPGGGVSRPRSPTMVLGPLPIGKQYPAAATTASANSTSTIVVSPMHIPGSANTTTTITTTTPTAPTSTAVASPFKRDSSNIHEEYDDDDDPLSLLDIQGAHRLRPWARGSMASSGTRDSTFSTASDARSSTRGDGEEIMIFWDGHRNSTRSSVHHEF</sequence>
<dbReference type="Proteomes" id="UP000807716">
    <property type="component" value="Unassembled WGS sequence"/>
</dbReference>
<feature type="region of interest" description="Disordered" evidence="1">
    <location>
        <begin position="29"/>
        <end position="191"/>
    </location>
</feature>
<evidence type="ECO:0000313" key="3">
    <source>
        <dbReference type="Proteomes" id="UP000807716"/>
    </source>
</evidence>
<feature type="compositionally biased region" description="Polar residues" evidence="1">
    <location>
        <begin position="289"/>
        <end position="306"/>
    </location>
</feature>
<comment type="caution">
    <text evidence="2">The sequence shown here is derived from an EMBL/GenBank/DDBJ whole genome shotgun (WGS) entry which is preliminary data.</text>
</comment>
<keyword evidence="3" id="KW-1185">Reference proteome</keyword>
<feature type="compositionally biased region" description="Polar residues" evidence="1">
    <location>
        <begin position="111"/>
        <end position="122"/>
    </location>
</feature>
<organism evidence="2 3">
    <name type="scientific">Actinomortierella ambigua</name>
    <dbReference type="NCBI Taxonomy" id="1343610"/>
    <lineage>
        <taxon>Eukaryota</taxon>
        <taxon>Fungi</taxon>
        <taxon>Fungi incertae sedis</taxon>
        <taxon>Mucoromycota</taxon>
        <taxon>Mortierellomycotina</taxon>
        <taxon>Mortierellomycetes</taxon>
        <taxon>Mortierellales</taxon>
        <taxon>Mortierellaceae</taxon>
        <taxon>Actinomortierella</taxon>
    </lineage>
</organism>
<feature type="compositionally biased region" description="Low complexity" evidence="1">
    <location>
        <begin position="43"/>
        <end position="53"/>
    </location>
</feature>
<proteinExistence type="predicted"/>
<dbReference type="AlphaFoldDB" id="A0A9P6U981"/>
<dbReference type="EMBL" id="JAAAJB010000134">
    <property type="protein sequence ID" value="KAG0264651.1"/>
    <property type="molecule type" value="Genomic_DNA"/>
</dbReference>
<evidence type="ECO:0000256" key="1">
    <source>
        <dbReference type="SAM" id="MobiDB-lite"/>
    </source>
</evidence>
<evidence type="ECO:0000313" key="2">
    <source>
        <dbReference type="EMBL" id="KAG0264651.1"/>
    </source>
</evidence>
<feature type="region of interest" description="Disordered" evidence="1">
    <location>
        <begin position="232"/>
        <end position="251"/>
    </location>
</feature>
<protein>
    <submittedName>
        <fullName evidence="2">Uncharacterized protein</fullName>
    </submittedName>
</protein>
<name>A0A9P6U981_9FUNG</name>
<reference evidence="2" key="1">
    <citation type="journal article" date="2020" name="Fungal Divers.">
        <title>Resolving the Mortierellaceae phylogeny through synthesis of multi-gene phylogenetics and phylogenomics.</title>
        <authorList>
            <person name="Vandepol N."/>
            <person name="Liber J."/>
            <person name="Desiro A."/>
            <person name="Na H."/>
            <person name="Kennedy M."/>
            <person name="Barry K."/>
            <person name="Grigoriev I.V."/>
            <person name="Miller A.N."/>
            <person name="O'Donnell K."/>
            <person name="Stajich J.E."/>
            <person name="Bonito G."/>
        </authorList>
    </citation>
    <scope>NUCLEOTIDE SEQUENCE</scope>
    <source>
        <strain evidence="2">BC1065</strain>
    </source>
</reference>
<feature type="region of interest" description="Disordered" evidence="1">
    <location>
        <begin position="285"/>
        <end position="311"/>
    </location>
</feature>
<accession>A0A9P6U981</accession>